<sequence length="160" mass="18424">MKKGLADVIIDIRTTRHKISLWKNKIKTRISSYENIKDTKIPEEYKKETAQLKTILNTIEKLDLLLEMLEIKVETIVTVGIILNNVQDVVSAIKEFGKIYPFIGTDLLIEIENIYRDFSSSIDLPKEFKVRTTEGGKRILDEIDKSLNEKGSNRTIEINT</sequence>
<dbReference type="AlphaFoldDB" id="A0A031LP37"/>
<evidence type="ECO:0000313" key="1">
    <source>
        <dbReference type="EMBL" id="EZQ04939.1"/>
    </source>
</evidence>
<proteinExistence type="predicted"/>
<protein>
    <submittedName>
        <fullName evidence="1">Uncharacterized protein</fullName>
    </submittedName>
</protein>
<reference evidence="1 2" key="1">
    <citation type="submission" date="2014-03" db="EMBL/GenBank/DDBJ databases">
        <title>Draft genome sequence of the novel thermoacidophilic archaea Acidianus copahuensis ALE1 strain, isolated from Copahue volcanic area in Neuquen Argentina.</title>
        <authorList>
            <person name="Urbieta M.S."/>
            <person name="Rascovan N."/>
            <person name="Castro C."/>
            <person name="Revale S."/>
            <person name="Giaveno M.A."/>
            <person name="Vazquez M.P."/>
            <person name="Donati E.R."/>
        </authorList>
    </citation>
    <scope>NUCLEOTIDE SEQUENCE [LARGE SCALE GENOMIC DNA]</scope>
    <source>
        <strain evidence="1 2">ALE1</strain>
    </source>
</reference>
<organism evidence="1 2">
    <name type="scientific">Candidatus Acidianus copahuensis</name>
    <dbReference type="NCBI Taxonomy" id="1160895"/>
    <lineage>
        <taxon>Archaea</taxon>
        <taxon>Thermoproteota</taxon>
        <taxon>Thermoprotei</taxon>
        <taxon>Sulfolobales</taxon>
        <taxon>Sulfolobaceae</taxon>
        <taxon>Acidianus</taxon>
    </lineage>
</organism>
<gene>
    <name evidence="1" type="ORF">CM19_07575</name>
</gene>
<accession>A0A031LP37</accession>
<dbReference type="Proteomes" id="UP000024332">
    <property type="component" value="Unassembled WGS sequence"/>
</dbReference>
<dbReference type="STRING" id="1160895.CM19_07575"/>
<name>A0A031LP37_9CREN</name>
<keyword evidence="2" id="KW-1185">Reference proteome</keyword>
<dbReference type="RefSeq" id="WP_048099757.1">
    <property type="nucleotide sequence ID" value="NZ_JFZT01000044.1"/>
</dbReference>
<evidence type="ECO:0000313" key="2">
    <source>
        <dbReference type="Proteomes" id="UP000024332"/>
    </source>
</evidence>
<dbReference type="OrthoDB" id="42993at2157"/>
<dbReference type="EMBL" id="JFZT01000044">
    <property type="protein sequence ID" value="EZQ04939.1"/>
    <property type="molecule type" value="Genomic_DNA"/>
</dbReference>
<comment type="caution">
    <text evidence="1">The sequence shown here is derived from an EMBL/GenBank/DDBJ whole genome shotgun (WGS) entry which is preliminary data.</text>
</comment>